<dbReference type="AlphaFoldDB" id="A0A5B7CYA8"/>
<accession>A0A5B7CYA8</accession>
<evidence type="ECO:0000256" key="1">
    <source>
        <dbReference type="SAM" id="MobiDB-lite"/>
    </source>
</evidence>
<reference evidence="2 3" key="1">
    <citation type="submission" date="2019-05" db="EMBL/GenBank/DDBJ databases">
        <title>Another draft genome of Portunus trituberculatus and its Hox gene families provides insights of decapod evolution.</title>
        <authorList>
            <person name="Jeong J.-H."/>
            <person name="Song I."/>
            <person name="Kim S."/>
            <person name="Choi T."/>
            <person name="Kim D."/>
            <person name="Ryu S."/>
            <person name="Kim W."/>
        </authorList>
    </citation>
    <scope>NUCLEOTIDE SEQUENCE [LARGE SCALE GENOMIC DNA]</scope>
    <source>
        <tissue evidence="2">Muscle</tissue>
    </source>
</reference>
<sequence>MRLQCRTALCLVLPHPNQPDRRHYEVGRTMCSSPQCYFFASTTFATSLPERRGEPLRRHHDAGHAVASLRRATLTAAGAFLTSPSVPFWHRSPLPRLSRPITPPPYLLYSPDATTTSRPLLPLRPLPRPSRTTPTPTITLLPPPTRPTPACPAPPA</sequence>
<organism evidence="2 3">
    <name type="scientific">Portunus trituberculatus</name>
    <name type="common">Swimming crab</name>
    <name type="synonym">Neptunus trituberculatus</name>
    <dbReference type="NCBI Taxonomy" id="210409"/>
    <lineage>
        <taxon>Eukaryota</taxon>
        <taxon>Metazoa</taxon>
        <taxon>Ecdysozoa</taxon>
        <taxon>Arthropoda</taxon>
        <taxon>Crustacea</taxon>
        <taxon>Multicrustacea</taxon>
        <taxon>Malacostraca</taxon>
        <taxon>Eumalacostraca</taxon>
        <taxon>Eucarida</taxon>
        <taxon>Decapoda</taxon>
        <taxon>Pleocyemata</taxon>
        <taxon>Brachyura</taxon>
        <taxon>Eubrachyura</taxon>
        <taxon>Portunoidea</taxon>
        <taxon>Portunidae</taxon>
        <taxon>Portuninae</taxon>
        <taxon>Portunus</taxon>
    </lineage>
</organism>
<evidence type="ECO:0000313" key="2">
    <source>
        <dbReference type="EMBL" id="MPC14349.1"/>
    </source>
</evidence>
<feature type="region of interest" description="Disordered" evidence="1">
    <location>
        <begin position="113"/>
        <end position="156"/>
    </location>
</feature>
<evidence type="ECO:0000313" key="3">
    <source>
        <dbReference type="Proteomes" id="UP000324222"/>
    </source>
</evidence>
<proteinExistence type="predicted"/>
<feature type="compositionally biased region" description="Low complexity" evidence="1">
    <location>
        <begin position="129"/>
        <end position="140"/>
    </location>
</feature>
<dbReference type="EMBL" id="VSRR010000345">
    <property type="protein sequence ID" value="MPC14349.1"/>
    <property type="molecule type" value="Genomic_DNA"/>
</dbReference>
<keyword evidence="3" id="KW-1185">Reference proteome</keyword>
<dbReference type="Proteomes" id="UP000324222">
    <property type="component" value="Unassembled WGS sequence"/>
</dbReference>
<protein>
    <submittedName>
        <fullName evidence="2">Uncharacterized protein</fullName>
    </submittedName>
</protein>
<comment type="caution">
    <text evidence="2">The sequence shown here is derived from an EMBL/GenBank/DDBJ whole genome shotgun (WGS) entry which is preliminary data.</text>
</comment>
<gene>
    <name evidence="2" type="ORF">E2C01_007113</name>
</gene>
<name>A0A5B7CYA8_PORTR</name>
<feature type="compositionally biased region" description="Pro residues" evidence="1">
    <location>
        <begin position="141"/>
        <end position="156"/>
    </location>
</feature>